<keyword evidence="10" id="KW-0282">Flagellum</keyword>
<evidence type="ECO:0000256" key="5">
    <source>
        <dbReference type="ARBA" id="ARBA00040228"/>
    </source>
</evidence>
<evidence type="ECO:0000256" key="1">
    <source>
        <dbReference type="ARBA" id="ARBA00004117"/>
    </source>
</evidence>
<proteinExistence type="inferred from homology"/>
<dbReference type="InterPro" id="IPR020013">
    <property type="entry name" value="Flagellar_FlgE/F/G"/>
</dbReference>
<keyword evidence="3 6" id="KW-0975">Bacterial flagellum</keyword>
<evidence type="ECO:0000256" key="4">
    <source>
        <dbReference type="ARBA" id="ARBA00038560"/>
    </source>
</evidence>
<organism evidence="10 11">
    <name type="scientific">Lamprobacter modestohalophilus</name>
    <dbReference type="NCBI Taxonomy" id="1064514"/>
    <lineage>
        <taxon>Bacteria</taxon>
        <taxon>Pseudomonadati</taxon>
        <taxon>Pseudomonadota</taxon>
        <taxon>Gammaproteobacteria</taxon>
        <taxon>Chromatiales</taxon>
        <taxon>Chromatiaceae</taxon>
        <taxon>Lamprobacter</taxon>
    </lineage>
</organism>
<comment type="caution">
    <text evidence="10">The sequence shown here is derived from an EMBL/GenBank/DDBJ whole genome shotgun (WGS) entry which is preliminary data.</text>
</comment>
<keyword evidence="10" id="KW-0966">Cell projection</keyword>
<evidence type="ECO:0000259" key="7">
    <source>
        <dbReference type="Pfam" id="PF00460"/>
    </source>
</evidence>
<dbReference type="PANTHER" id="PTHR30435:SF18">
    <property type="entry name" value="FLAGELLAR BASAL-BODY ROD PROTEIN FLGF"/>
    <property type="match status" value="1"/>
</dbReference>
<dbReference type="RefSeq" id="WP_200241746.1">
    <property type="nucleotide sequence ID" value="NZ_NRRY01000009.1"/>
</dbReference>
<dbReference type="GO" id="GO:0071978">
    <property type="term" value="P:bacterial-type flagellum-dependent swarming motility"/>
    <property type="evidence" value="ECO:0007669"/>
    <property type="project" value="TreeGrafter"/>
</dbReference>
<evidence type="ECO:0000256" key="2">
    <source>
        <dbReference type="ARBA" id="ARBA00009677"/>
    </source>
</evidence>
<sequence>MDRILYTAMSGAQQGLQQQAVVTNNLANATTTGFRAQLFAARAVPVQGEAATATRVSTVASTPGTDFSPGPITTTGQPLDVAIDRGGWIAVQAEDGTEAYTRRGELQVNSNGVLEIAGRPVIGEGGPIIVPLESRLSMGDDGTLSAIGAGQGPDAIADIGRIKLVDPGQQPLLRGDDGLFRPPENEEGLVIPLPRDDAVTVVSGSLEGSNVSPVEAMVSMISAARYFEMQMSVITTADENDQRANSILSLQG</sequence>
<reference evidence="10 11" key="1">
    <citation type="journal article" date="2020" name="Microorganisms">
        <title>Osmotic Adaptation and Compatible Solute Biosynthesis of Phototrophic Bacteria as Revealed from Genome Analyses.</title>
        <authorList>
            <person name="Imhoff J.F."/>
            <person name="Rahn T."/>
            <person name="Kunzel S."/>
            <person name="Keller A."/>
            <person name="Neulinger S.C."/>
        </authorList>
    </citation>
    <scope>NUCLEOTIDE SEQUENCE [LARGE SCALE GENOMIC DNA]</scope>
    <source>
        <strain evidence="10 11">DSM 25653</strain>
    </source>
</reference>
<feature type="domain" description="Flagellar hook protein FlgE/F/G-like D1" evidence="9">
    <location>
        <begin position="82"/>
        <end position="146"/>
    </location>
</feature>
<dbReference type="SUPFAM" id="SSF117143">
    <property type="entry name" value="Flagellar hook protein flgE"/>
    <property type="match status" value="1"/>
</dbReference>
<dbReference type="Pfam" id="PF06429">
    <property type="entry name" value="Flg_bbr_C"/>
    <property type="match status" value="1"/>
</dbReference>
<evidence type="ECO:0000313" key="11">
    <source>
        <dbReference type="Proteomes" id="UP001138768"/>
    </source>
</evidence>
<evidence type="ECO:0000256" key="3">
    <source>
        <dbReference type="ARBA" id="ARBA00023143"/>
    </source>
</evidence>
<gene>
    <name evidence="10" type="primary">flgF</name>
    <name evidence="10" type="ORF">CKO42_07955</name>
</gene>
<dbReference type="NCBIfam" id="NF009280">
    <property type="entry name" value="PRK12640.1"/>
    <property type="match status" value="1"/>
</dbReference>
<dbReference type="EMBL" id="NRRY01000009">
    <property type="protein sequence ID" value="MBK1618372.1"/>
    <property type="molecule type" value="Genomic_DNA"/>
</dbReference>
<dbReference type="InterPro" id="IPR010930">
    <property type="entry name" value="Flg_bb/hook_C_dom"/>
</dbReference>
<dbReference type="InterPro" id="IPR001444">
    <property type="entry name" value="Flag_bb_rod_N"/>
</dbReference>
<dbReference type="NCBIfam" id="TIGR03506">
    <property type="entry name" value="FlgEFG_subfam"/>
    <property type="match status" value="1"/>
</dbReference>
<dbReference type="InterPro" id="IPR037925">
    <property type="entry name" value="FlgE/F/G-like"/>
</dbReference>
<name>A0A9X0W7C2_9GAMM</name>
<evidence type="ECO:0000256" key="6">
    <source>
        <dbReference type="RuleBase" id="RU362116"/>
    </source>
</evidence>
<evidence type="ECO:0000313" key="10">
    <source>
        <dbReference type="EMBL" id="MBK1618372.1"/>
    </source>
</evidence>
<dbReference type="InterPro" id="IPR053967">
    <property type="entry name" value="LlgE_F_G-like_D1"/>
</dbReference>
<protein>
    <recommendedName>
        <fullName evidence="5 6">Flagellar basal-body rod protein FlgF</fullName>
    </recommendedName>
</protein>
<accession>A0A9X0W7C2</accession>
<dbReference type="Pfam" id="PF00460">
    <property type="entry name" value="Flg_bb_rod"/>
    <property type="match status" value="1"/>
</dbReference>
<dbReference type="Pfam" id="PF22692">
    <property type="entry name" value="LlgE_F_G_D1"/>
    <property type="match status" value="1"/>
</dbReference>
<keyword evidence="11" id="KW-1185">Reference proteome</keyword>
<comment type="similarity">
    <text evidence="2 6">Belongs to the flagella basal body rod proteins family.</text>
</comment>
<dbReference type="AlphaFoldDB" id="A0A9X0W7C2"/>
<feature type="domain" description="Flagellar basal-body/hook protein C-terminal" evidence="8">
    <location>
        <begin position="203"/>
        <end position="247"/>
    </location>
</feature>
<comment type="subcellular location">
    <subcellularLocation>
        <location evidence="1 6">Bacterial flagellum basal body</location>
    </subcellularLocation>
</comment>
<evidence type="ECO:0000259" key="8">
    <source>
        <dbReference type="Pfam" id="PF06429"/>
    </source>
</evidence>
<dbReference type="PANTHER" id="PTHR30435">
    <property type="entry name" value="FLAGELLAR PROTEIN"/>
    <property type="match status" value="1"/>
</dbReference>
<comment type="subunit">
    <text evidence="4 6">The basal body constitutes a major portion of the flagellar organelle and consists of five rings (E,L,P,S, and M) mounted on a central rod. The rod consists of about 26 subunits of FlgG in the distal portion, and FlgB, FlgC and FlgF are thought to build up the proximal portion of the rod with about 6 subunits each.</text>
</comment>
<keyword evidence="10" id="KW-0969">Cilium</keyword>
<dbReference type="Proteomes" id="UP001138768">
    <property type="component" value="Unassembled WGS sequence"/>
</dbReference>
<feature type="domain" description="Flagellar basal body rod protein N-terminal" evidence="7">
    <location>
        <begin position="5"/>
        <end position="35"/>
    </location>
</feature>
<evidence type="ECO:0000259" key="9">
    <source>
        <dbReference type="Pfam" id="PF22692"/>
    </source>
</evidence>
<dbReference type="GO" id="GO:0030694">
    <property type="term" value="C:bacterial-type flagellum basal body, rod"/>
    <property type="evidence" value="ECO:0007669"/>
    <property type="project" value="UniProtKB-UniRule"/>
</dbReference>